<keyword evidence="3" id="KW-1185">Reference proteome</keyword>
<gene>
    <name evidence="2" type="ORF">V6N12_019445</name>
</gene>
<organism evidence="2 3">
    <name type="scientific">Hibiscus sabdariffa</name>
    <name type="common">roselle</name>
    <dbReference type="NCBI Taxonomy" id="183260"/>
    <lineage>
        <taxon>Eukaryota</taxon>
        <taxon>Viridiplantae</taxon>
        <taxon>Streptophyta</taxon>
        <taxon>Embryophyta</taxon>
        <taxon>Tracheophyta</taxon>
        <taxon>Spermatophyta</taxon>
        <taxon>Magnoliopsida</taxon>
        <taxon>eudicotyledons</taxon>
        <taxon>Gunneridae</taxon>
        <taxon>Pentapetalae</taxon>
        <taxon>rosids</taxon>
        <taxon>malvids</taxon>
        <taxon>Malvales</taxon>
        <taxon>Malvaceae</taxon>
        <taxon>Malvoideae</taxon>
        <taxon>Hibiscus</taxon>
    </lineage>
</organism>
<accession>A0ABR2BM85</accession>
<proteinExistence type="predicted"/>
<evidence type="ECO:0000256" key="1">
    <source>
        <dbReference type="SAM" id="MobiDB-lite"/>
    </source>
</evidence>
<dbReference type="EMBL" id="JBBPBM010000103">
    <property type="protein sequence ID" value="KAK8508266.1"/>
    <property type="molecule type" value="Genomic_DNA"/>
</dbReference>
<protein>
    <submittedName>
        <fullName evidence="2">Uncharacterized protein</fullName>
    </submittedName>
</protein>
<dbReference type="Proteomes" id="UP001472677">
    <property type="component" value="Unassembled WGS sequence"/>
</dbReference>
<feature type="compositionally biased region" description="Polar residues" evidence="1">
    <location>
        <begin position="25"/>
        <end position="57"/>
    </location>
</feature>
<evidence type="ECO:0000313" key="2">
    <source>
        <dbReference type="EMBL" id="KAK8508266.1"/>
    </source>
</evidence>
<feature type="region of interest" description="Disordered" evidence="1">
    <location>
        <begin position="1"/>
        <end position="108"/>
    </location>
</feature>
<feature type="compositionally biased region" description="Polar residues" evidence="1">
    <location>
        <begin position="95"/>
        <end position="108"/>
    </location>
</feature>
<reference evidence="2 3" key="1">
    <citation type="journal article" date="2024" name="G3 (Bethesda)">
        <title>Genome assembly of Hibiscus sabdariffa L. provides insights into metabolisms of medicinal natural products.</title>
        <authorList>
            <person name="Kim T."/>
        </authorList>
    </citation>
    <scope>NUCLEOTIDE SEQUENCE [LARGE SCALE GENOMIC DNA]</scope>
    <source>
        <strain evidence="2">TK-2024</strain>
        <tissue evidence="2">Old leaves</tissue>
    </source>
</reference>
<name>A0ABR2BM85_9ROSI</name>
<sequence>MQNIRGISDKSESESDNKDVAVTGSERSLQEGSNPVNSDILDSSLQSSEFPDITDSTLPCLEQPLHAGSVDPARSARPMRNRALPQKFKDYQVSLPKTRTSPHSIAQH</sequence>
<feature type="compositionally biased region" description="Basic and acidic residues" evidence="1">
    <location>
        <begin position="7"/>
        <end position="19"/>
    </location>
</feature>
<comment type="caution">
    <text evidence="2">The sequence shown here is derived from an EMBL/GenBank/DDBJ whole genome shotgun (WGS) entry which is preliminary data.</text>
</comment>
<evidence type="ECO:0000313" key="3">
    <source>
        <dbReference type="Proteomes" id="UP001472677"/>
    </source>
</evidence>